<evidence type="ECO:0000313" key="6">
    <source>
        <dbReference type="Proteomes" id="UP000016930"/>
    </source>
</evidence>
<dbReference type="GO" id="GO:0016740">
    <property type="term" value="F:transferase activity"/>
    <property type="evidence" value="ECO:0007669"/>
    <property type="project" value="UniProtKB-KW"/>
</dbReference>
<organism evidence="5 6">
    <name type="scientific">Ceriporiopsis subvermispora (strain B)</name>
    <name type="common">White-rot fungus</name>
    <name type="synonym">Gelatoporia subvermispora</name>
    <dbReference type="NCBI Taxonomy" id="914234"/>
    <lineage>
        <taxon>Eukaryota</taxon>
        <taxon>Fungi</taxon>
        <taxon>Dikarya</taxon>
        <taxon>Basidiomycota</taxon>
        <taxon>Agaricomycotina</taxon>
        <taxon>Agaricomycetes</taxon>
        <taxon>Polyporales</taxon>
        <taxon>Gelatoporiaceae</taxon>
        <taxon>Gelatoporia</taxon>
    </lineage>
</organism>
<keyword evidence="4" id="KW-0812">Transmembrane</keyword>
<dbReference type="AlphaFoldDB" id="M2RS57"/>
<keyword evidence="4" id="KW-1133">Transmembrane helix</keyword>
<keyword evidence="1" id="KW-0808">Transferase</keyword>
<sequence>MHARTTSFGLGAIYLPPTPTIPKFTLRRRWVSTSLVVVGALLFGLVLYEGVWTSRWSSEITVLEEDSEQASPSNKTRLTFDLVEGNTLYEDLYGPEYEHLRPVHSLAGPPTANFRDALRNDTKYLTSFLSAGWTNDVMTIANMVFLAMVTSRVPVIPPFTSHINAAADPLPFSEIFDVPRLARALDSPVLEWMDIKDLGAAEAQRDHGQDEIGCWNIWEVDNLFSDGPRGSYTARLLNLDISYTRAPANVKLIPGFEHDSHSSFWALAKLDAPRVHEEITADPETYPVRPTEQGHIMLPDDQLLCYDYMYYLCASEPFEYEQEHSPAWNFVLRHFHWTEDLEELGKTYVRHTFELPDGADIPPYIAIHARRGDFGSWCGEVSRDACFAPLSAFSRRVDEIRAEVASEHGLAGADTHIPVIMTSDERDEVWWSAVTALGWARIDHDREGTVEKFGGFYPVILDAVVQSLAVGFVGTDRSTFSTLARRRVADWNGGVVKMVMWGREDADAH</sequence>
<keyword evidence="4" id="KW-0472">Membrane</keyword>
<protein>
    <submittedName>
        <fullName evidence="5">Uncharacterized protein</fullName>
    </submittedName>
</protein>
<dbReference type="STRING" id="914234.M2RS57"/>
<feature type="transmembrane region" description="Helical" evidence="4">
    <location>
        <begin position="30"/>
        <end position="48"/>
    </location>
</feature>
<dbReference type="GO" id="GO:0006004">
    <property type="term" value="P:fucose metabolic process"/>
    <property type="evidence" value="ECO:0007669"/>
    <property type="project" value="UniProtKB-KW"/>
</dbReference>
<dbReference type="Gene3D" id="3.40.50.11350">
    <property type="match status" value="1"/>
</dbReference>
<proteinExistence type="predicted"/>
<accession>M2RS57</accession>
<keyword evidence="2" id="KW-0294">Fucose metabolism</keyword>
<dbReference type="InterPro" id="IPR019378">
    <property type="entry name" value="GDP-Fuc_O-FucTrfase"/>
</dbReference>
<dbReference type="OrthoDB" id="423313at2759"/>
<dbReference type="Proteomes" id="UP000016930">
    <property type="component" value="Unassembled WGS sequence"/>
</dbReference>
<evidence type="ECO:0000256" key="2">
    <source>
        <dbReference type="ARBA" id="ARBA00023253"/>
    </source>
</evidence>
<name>M2RS57_CERS8</name>
<reference evidence="5 6" key="1">
    <citation type="journal article" date="2012" name="Proc. Natl. Acad. Sci. U.S.A.">
        <title>Comparative genomics of Ceriporiopsis subvermispora and Phanerochaete chrysosporium provide insight into selective ligninolysis.</title>
        <authorList>
            <person name="Fernandez-Fueyo E."/>
            <person name="Ruiz-Duenas F.J."/>
            <person name="Ferreira P."/>
            <person name="Floudas D."/>
            <person name="Hibbett D.S."/>
            <person name="Canessa P."/>
            <person name="Larrondo L.F."/>
            <person name="James T.Y."/>
            <person name="Seelenfreund D."/>
            <person name="Lobos S."/>
            <person name="Polanco R."/>
            <person name="Tello M."/>
            <person name="Honda Y."/>
            <person name="Watanabe T."/>
            <person name="Watanabe T."/>
            <person name="Ryu J.S."/>
            <person name="Kubicek C.P."/>
            <person name="Schmoll M."/>
            <person name="Gaskell J."/>
            <person name="Hammel K.E."/>
            <person name="St John F.J."/>
            <person name="Vanden Wymelenberg A."/>
            <person name="Sabat G."/>
            <person name="Splinter BonDurant S."/>
            <person name="Syed K."/>
            <person name="Yadav J.S."/>
            <person name="Doddapaneni H."/>
            <person name="Subramanian V."/>
            <person name="Lavin J.L."/>
            <person name="Oguiza J.A."/>
            <person name="Perez G."/>
            <person name="Pisabarro A.G."/>
            <person name="Ramirez L."/>
            <person name="Santoyo F."/>
            <person name="Master E."/>
            <person name="Coutinho P.M."/>
            <person name="Henrissat B."/>
            <person name="Lombard V."/>
            <person name="Magnuson J.K."/>
            <person name="Kuees U."/>
            <person name="Hori C."/>
            <person name="Igarashi K."/>
            <person name="Samejima M."/>
            <person name="Held B.W."/>
            <person name="Barry K.W."/>
            <person name="LaButti K.M."/>
            <person name="Lapidus A."/>
            <person name="Lindquist E.A."/>
            <person name="Lucas S.M."/>
            <person name="Riley R."/>
            <person name="Salamov A.A."/>
            <person name="Hoffmeister D."/>
            <person name="Schwenk D."/>
            <person name="Hadar Y."/>
            <person name="Yarden O."/>
            <person name="de Vries R.P."/>
            <person name="Wiebenga A."/>
            <person name="Stenlid J."/>
            <person name="Eastwood D."/>
            <person name="Grigoriev I.V."/>
            <person name="Berka R.M."/>
            <person name="Blanchette R.A."/>
            <person name="Kersten P."/>
            <person name="Martinez A.T."/>
            <person name="Vicuna R."/>
            <person name="Cullen D."/>
        </authorList>
    </citation>
    <scope>NUCLEOTIDE SEQUENCE [LARGE SCALE GENOMIC DNA]</scope>
    <source>
        <strain evidence="5 6">B</strain>
    </source>
</reference>
<evidence type="ECO:0000313" key="5">
    <source>
        <dbReference type="EMBL" id="EMD41272.1"/>
    </source>
</evidence>
<evidence type="ECO:0000256" key="3">
    <source>
        <dbReference type="ARBA" id="ARBA00023277"/>
    </source>
</evidence>
<dbReference type="Pfam" id="PF10250">
    <property type="entry name" value="O-FucT"/>
    <property type="match status" value="1"/>
</dbReference>
<evidence type="ECO:0000256" key="4">
    <source>
        <dbReference type="SAM" id="Phobius"/>
    </source>
</evidence>
<dbReference type="HOGENOM" id="CLU_032339_0_0_1"/>
<dbReference type="EMBL" id="KB445791">
    <property type="protein sequence ID" value="EMD41272.1"/>
    <property type="molecule type" value="Genomic_DNA"/>
</dbReference>
<gene>
    <name evidence="5" type="ORF">CERSUDRAFT_43189</name>
</gene>
<dbReference type="CDD" id="cd11296">
    <property type="entry name" value="O-FucT_like"/>
    <property type="match status" value="1"/>
</dbReference>
<evidence type="ECO:0000256" key="1">
    <source>
        <dbReference type="ARBA" id="ARBA00022679"/>
    </source>
</evidence>
<keyword evidence="6" id="KW-1185">Reference proteome</keyword>
<keyword evidence="3" id="KW-0119">Carbohydrate metabolism</keyword>